<dbReference type="InterPro" id="IPR014284">
    <property type="entry name" value="RNA_pol_sigma-70_dom"/>
</dbReference>
<dbReference type="Pfam" id="PF04542">
    <property type="entry name" value="Sigma70_r2"/>
    <property type="match status" value="1"/>
</dbReference>
<accession>A0A7Y9S4V7</accession>
<evidence type="ECO:0000256" key="3">
    <source>
        <dbReference type="ARBA" id="ARBA00023082"/>
    </source>
</evidence>
<dbReference type="InterPro" id="IPR013325">
    <property type="entry name" value="RNA_pol_sigma_r2"/>
</dbReference>
<organism evidence="8 9">
    <name type="scientific">Nocardioides daedukensis</name>
    <dbReference type="NCBI Taxonomy" id="634462"/>
    <lineage>
        <taxon>Bacteria</taxon>
        <taxon>Bacillati</taxon>
        <taxon>Actinomycetota</taxon>
        <taxon>Actinomycetes</taxon>
        <taxon>Propionibacteriales</taxon>
        <taxon>Nocardioidaceae</taxon>
        <taxon>Nocardioides</taxon>
    </lineage>
</organism>
<evidence type="ECO:0000256" key="5">
    <source>
        <dbReference type="ARBA" id="ARBA00023163"/>
    </source>
</evidence>
<dbReference type="Gene3D" id="1.10.1740.10">
    <property type="match status" value="1"/>
</dbReference>
<keyword evidence="5" id="KW-0804">Transcription</keyword>
<keyword evidence="2" id="KW-0805">Transcription regulation</keyword>
<dbReference type="Proteomes" id="UP000540656">
    <property type="component" value="Unassembled WGS sequence"/>
</dbReference>
<dbReference type="GO" id="GO:0003677">
    <property type="term" value="F:DNA binding"/>
    <property type="evidence" value="ECO:0007669"/>
    <property type="project" value="UniProtKB-KW"/>
</dbReference>
<dbReference type="GO" id="GO:0016987">
    <property type="term" value="F:sigma factor activity"/>
    <property type="evidence" value="ECO:0007669"/>
    <property type="project" value="UniProtKB-KW"/>
</dbReference>
<evidence type="ECO:0000259" key="7">
    <source>
        <dbReference type="Pfam" id="PF08281"/>
    </source>
</evidence>
<dbReference type="NCBIfam" id="TIGR02983">
    <property type="entry name" value="SigE-fam_strep"/>
    <property type="match status" value="1"/>
</dbReference>
<sequence length="169" mass="19087">MATREDDFAAWISARQSRLFRTAYLICGDRHTAEDLVQTAAAKLYLAWDRVSARGEVDAYMRRIIVNEHNSLWRRPWKRREVAADQLPETAYADVPGDPLEADRLWAAVRDLPPRQRAVIVLRYYEDLSEAEIAAALDISPGTVKSQASRAIASLRGRLGTAFDLEETA</sequence>
<dbReference type="AlphaFoldDB" id="A0A7Y9S4V7"/>
<evidence type="ECO:0000313" key="8">
    <source>
        <dbReference type="EMBL" id="NYG59450.1"/>
    </source>
</evidence>
<evidence type="ECO:0000256" key="1">
    <source>
        <dbReference type="ARBA" id="ARBA00010641"/>
    </source>
</evidence>
<evidence type="ECO:0000259" key="6">
    <source>
        <dbReference type="Pfam" id="PF04542"/>
    </source>
</evidence>
<dbReference type="GO" id="GO:0006352">
    <property type="term" value="P:DNA-templated transcription initiation"/>
    <property type="evidence" value="ECO:0007669"/>
    <property type="project" value="InterPro"/>
</dbReference>
<dbReference type="PANTHER" id="PTHR43133">
    <property type="entry name" value="RNA POLYMERASE ECF-TYPE SIGMA FACTO"/>
    <property type="match status" value="1"/>
</dbReference>
<comment type="similarity">
    <text evidence="1">Belongs to the sigma-70 factor family. ECF subfamily.</text>
</comment>
<feature type="domain" description="RNA polymerase sigma-70 region 2" evidence="6">
    <location>
        <begin position="13"/>
        <end position="77"/>
    </location>
</feature>
<dbReference type="SUPFAM" id="SSF88659">
    <property type="entry name" value="Sigma3 and sigma4 domains of RNA polymerase sigma factors"/>
    <property type="match status" value="1"/>
</dbReference>
<dbReference type="SUPFAM" id="SSF88946">
    <property type="entry name" value="Sigma2 domain of RNA polymerase sigma factors"/>
    <property type="match status" value="1"/>
</dbReference>
<evidence type="ECO:0000313" key="9">
    <source>
        <dbReference type="Proteomes" id="UP000540656"/>
    </source>
</evidence>
<dbReference type="InterPro" id="IPR013249">
    <property type="entry name" value="RNA_pol_sigma70_r4_t2"/>
</dbReference>
<evidence type="ECO:0000256" key="2">
    <source>
        <dbReference type="ARBA" id="ARBA00023015"/>
    </source>
</evidence>
<evidence type="ECO:0000256" key="4">
    <source>
        <dbReference type="ARBA" id="ARBA00023125"/>
    </source>
</evidence>
<feature type="domain" description="RNA polymerase sigma factor 70 region 4 type 2" evidence="7">
    <location>
        <begin position="103"/>
        <end position="154"/>
    </location>
</feature>
<keyword evidence="3" id="KW-0731">Sigma factor</keyword>
<dbReference type="CDD" id="cd06171">
    <property type="entry name" value="Sigma70_r4"/>
    <property type="match status" value="1"/>
</dbReference>
<name>A0A7Y9S4V7_9ACTN</name>
<proteinExistence type="inferred from homology"/>
<dbReference type="Gene3D" id="1.10.10.10">
    <property type="entry name" value="Winged helix-like DNA-binding domain superfamily/Winged helix DNA-binding domain"/>
    <property type="match status" value="1"/>
</dbReference>
<comment type="caution">
    <text evidence="8">The sequence shown here is derived from an EMBL/GenBank/DDBJ whole genome shotgun (WGS) entry which is preliminary data.</text>
</comment>
<dbReference type="RefSeq" id="WP_179502495.1">
    <property type="nucleotide sequence ID" value="NZ_JACCAA010000001.1"/>
</dbReference>
<dbReference type="EMBL" id="JACCAA010000001">
    <property type="protein sequence ID" value="NYG59450.1"/>
    <property type="molecule type" value="Genomic_DNA"/>
</dbReference>
<dbReference type="InterPro" id="IPR007627">
    <property type="entry name" value="RNA_pol_sigma70_r2"/>
</dbReference>
<dbReference type="InterPro" id="IPR036388">
    <property type="entry name" value="WH-like_DNA-bd_sf"/>
</dbReference>
<keyword evidence="9" id="KW-1185">Reference proteome</keyword>
<dbReference type="Pfam" id="PF08281">
    <property type="entry name" value="Sigma70_r4_2"/>
    <property type="match status" value="1"/>
</dbReference>
<protein>
    <submittedName>
        <fullName evidence="8">RNA polymerase sigma-70 factor (Sigma-E family)</fullName>
    </submittedName>
</protein>
<reference evidence="8 9" key="1">
    <citation type="submission" date="2020-07" db="EMBL/GenBank/DDBJ databases">
        <title>Sequencing the genomes of 1000 actinobacteria strains.</title>
        <authorList>
            <person name="Klenk H.-P."/>
        </authorList>
    </citation>
    <scope>NUCLEOTIDE SEQUENCE [LARGE SCALE GENOMIC DNA]</scope>
    <source>
        <strain evidence="8 9">DSM 23819</strain>
    </source>
</reference>
<dbReference type="NCBIfam" id="TIGR02937">
    <property type="entry name" value="sigma70-ECF"/>
    <property type="match status" value="1"/>
</dbReference>
<dbReference type="InterPro" id="IPR039425">
    <property type="entry name" value="RNA_pol_sigma-70-like"/>
</dbReference>
<dbReference type="InterPro" id="IPR013324">
    <property type="entry name" value="RNA_pol_sigma_r3/r4-like"/>
</dbReference>
<dbReference type="PANTHER" id="PTHR43133:SF50">
    <property type="entry name" value="ECF RNA POLYMERASE SIGMA FACTOR SIGM"/>
    <property type="match status" value="1"/>
</dbReference>
<keyword evidence="4" id="KW-0238">DNA-binding</keyword>
<gene>
    <name evidence="8" type="ORF">BJ980_002373</name>
</gene>
<dbReference type="InterPro" id="IPR014325">
    <property type="entry name" value="RNA_pol_sigma-E_actinobac"/>
</dbReference>